<proteinExistence type="predicted"/>
<organism evidence="2 3">
    <name type="scientific">Candidatus Naiadarchaeum limnaeum</name>
    <dbReference type="NCBI Taxonomy" id="2756139"/>
    <lineage>
        <taxon>Archaea</taxon>
        <taxon>Candidatus Undinarchaeota</taxon>
        <taxon>Candidatus Undinarchaeia</taxon>
        <taxon>Candidatus Naiadarchaeales</taxon>
        <taxon>Candidatus Naiadarchaeaceae</taxon>
        <taxon>Candidatus Naiadarchaeum</taxon>
    </lineage>
</organism>
<name>A0A832V1R3_9ARCH</name>
<sequence>MVLKKPYTQIVLGVLIILVLVSSVAISSPRITATIIGIPSACKSKIALEAPKTMDIYAGTTEEVPVKVKSILCGVSYVRLELNGISKDLYTVGPTYHPVLAPGKEGNFSIFFDIPGGTEEKTYAGLYTIRTNEGKFILGELNLNVLTPEKPKSEVESVSVVKEEVVIKGIDRTLWYGIGFLASILGIILISVEYFAVTKKHARLSALKRAEGEIYKALGVKPKKKEEFEKALRKGKKKG</sequence>
<accession>A0A832V1R3</accession>
<keyword evidence="1" id="KW-1133">Transmembrane helix</keyword>
<keyword evidence="1" id="KW-0812">Transmembrane</keyword>
<gene>
    <name evidence="2" type="ORF">H1016_03365</name>
</gene>
<reference evidence="2 3" key="1">
    <citation type="journal article" name="Nat. Commun.">
        <title>Undinarchaeota illuminate DPANN phylogeny and the impact of gene transfer on archaeal evolution.</title>
        <authorList>
            <person name="Dombrowski N."/>
            <person name="Williams T.A."/>
            <person name="Sun J."/>
            <person name="Woodcroft B.J."/>
            <person name="Lee J.H."/>
            <person name="Minh B.Q."/>
            <person name="Rinke C."/>
            <person name="Spang A."/>
        </authorList>
    </citation>
    <scope>NUCLEOTIDE SEQUENCE [LARGE SCALE GENOMIC DNA]</scope>
    <source>
        <strain evidence="2">MAG_bin1129</strain>
    </source>
</reference>
<comment type="caution">
    <text evidence="2">The sequence shown here is derived from an EMBL/GenBank/DDBJ whole genome shotgun (WGS) entry which is preliminary data.</text>
</comment>
<keyword evidence="3" id="KW-1185">Reference proteome</keyword>
<evidence type="ECO:0000313" key="3">
    <source>
        <dbReference type="Proteomes" id="UP000646946"/>
    </source>
</evidence>
<feature type="transmembrane region" description="Helical" evidence="1">
    <location>
        <begin position="174"/>
        <end position="197"/>
    </location>
</feature>
<keyword evidence="1" id="KW-0472">Membrane</keyword>
<evidence type="ECO:0000256" key="1">
    <source>
        <dbReference type="SAM" id="Phobius"/>
    </source>
</evidence>
<dbReference type="AlphaFoldDB" id="A0A832V1R3"/>
<dbReference type="Proteomes" id="UP000646946">
    <property type="component" value="Unassembled WGS sequence"/>
</dbReference>
<dbReference type="EMBL" id="DVAB01000027">
    <property type="protein sequence ID" value="HIK00553.1"/>
    <property type="molecule type" value="Genomic_DNA"/>
</dbReference>
<protein>
    <submittedName>
        <fullName evidence="2">Uncharacterized protein</fullName>
    </submittedName>
</protein>
<evidence type="ECO:0000313" key="2">
    <source>
        <dbReference type="EMBL" id="HIK00553.1"/>
    </source>
</evidence>